<dbReference type="Gene3D" id="3.40.50.720">
    <property type="entry name" value="NAD(P)-binding Rossmann-like Domain"/>
    <property type="match status" value="1"/>
</dbReference>
<dbReference type="SUPFAM" id="SSF51735">
    <property type="entry name" value="NAD(P)-binding Rossmann-fold domains"/>
    <property type="match status" value="1"/>
</dbReference>
<evidence type="ECO:0000313" key="5">
    <source>
        <dbReference type="Proteomes" id="UP000182077"/>
    </source>
</evidence>
<keyword evidence="5" id="KW-1185">Reference proteome</keyword>
<evidence type="ECO:0000256" key="1">
    <source>
        <dbReference type="ARBA" id="ARBA00023002"/>
    </source>
</evidence>
<dbReference type="GO" id="GO:0016616">
    <property type="term" value="F:oxidoreductase activity, acting on the CH-OH group of donors, NAD or NADP as acceptor"/>
    <property type="evidence" value="ECO:0007669"/>
    <property type="project" value="TreeGrafter"/>
</dbReference>
<sequence>MEVYKMTNKVLVTGGTGFLGIQMIFQLLNKGYDVRTTVRSLKSKAKVLATLEKNNVKNIQLLSFIEADLSEDDHWEEAMSDRDYVLSVASPVFFEIPKDEAEVIRPAVEGIIRILKAANRTQVKRVVMTSNFGAIGFTNRDWDSVTTEKNWTDEHAKGLSAYEKSKLLAEKAAWKYIETEAKDLEFTMVNPVAILGPSLDSHVSGSFDLVKNIMNGTMKQMPKLQLNVVDVRDVVDIHIRAMVTPQAVGQRFIASADGMISLPEIAQLIKKERPQVAGNISTKTMPSWLLKAASYINATAKEGQFMMEMNRNVSNAKAREILGWTPIGTKEAAVLAAVDSLLAYQLV</sequence>
<dbReference type="InterPro" id="IPR036291">
    <property type="entry name" value="NAD(P)-bd_dom_sf"/>
</dbReference>
<evidence type="ECO:0000256" key="2">
    <source>
        <dbReference type="ARBA" id="ARBA00023445"/>
    </source>
</evidence>
<proteinExistence type="inferred from homology"/>
<reference evidence="4 5" key="1">
    <citation type="submission" date="2014-12" db="EMBL/GenBank/DDBJ databases">
        <title>Draft genome sequences of 29 type strains of Enterococci.</title>
        <authorList>
            <person name="Zhong Z."/>
            <person name="Sun Z."/>
            <person name="Liu W."/>
            <person name="Zhang W."/>
            <person name="Zhang H."/>
        </authorList>
    </citation>
    <scope>NUCLEOTIDE SEQUENCE [LARGE SCALE GENOMIC DNA]</scope>
    <source>
        <strain evidence="4 5">DSM 17122</strain>
    </source>
</reference>
<dbReference type="STRING" id="249189.RV04_GL001869"/>
<dbReference type="InterPro" id="IPR050425">
    <property type="entry name" value="NAD(P)_dehydrat-like"/>
</dbReference>
<evidence type="ECO:0000313" key="4">
    <source>
        <dbReference type="EMBL" id="OJG45580.1"/>
    </source>
</evidence>
<dbReference type="FunFam" id="3.40.50.720:FF:000336">
    <property type="entry name" value="Aldehyde reductase"/>
    <property type="match status" value="1"/>
</dbReference>
<dbReference type="AlphaFoldDB" id="A0A1L8TMS7"/>
<keyword evidence="1" id="KW-0560">Oxidoreductase</keyword>
<feature type="domain" description="NAD-dependent epimerase/dehydratase" evidence="3">
    <location>
        <begin position="10"/>
        <end position="248"/>
    </location>
</feature>
<name>A0A1L8TMS7_9ENTE</name>
<comment type="caution">
    <text evidence="4">The sequence shown here is derived from an EMBL/GenBank/DDBJ whole genome shotgun (WGS) entry which is preliminary data.</text>
</comment>
<dbReference type="Proteomes" id="UP000182077">
    <property type="component" value="Unassembled WGS sequence"/>
</dbReference>
<comment type="similarity">
    <text evidence="2">Belongs to the NAD(P)-dependent epimerase/dehydratase family. Dihydroflavonol-4-reductase subfamily.</text>
</comment>
<evidence type="ECO:0000259" key="3">
    <source>
        <dbReference type="Pfam" id="PF01370"/>
    </source>
</evidence>
<dbReference type="PANTHER" id="PTHR10366:SF564">
    <property type="entry name" value="STEROL-4-ALPHA-CARBOXYLATE 3-DEHYDROGENASE, DECARBOXYLATING"/>
    <property type="match status" value="1"/>
</dbReference>
<dbReference type="Pfam" id="PF01370">
    <property type="entry name" value="Epimerase"/>
    <property type="match status" value="1"/>
</dbReference>
<dbReference type="EMBL" id="JXKQ01000005">
    <property type="protein sequence ID" value="OJG45580.1"/>
    <property type="molecule type" value="Genomic_DNA"/>
</dbReference>
<accession>A0A1L8TMS7</accession>
<dbReference type="PANTHER" id="PTHR10366">
    <property type="entry name" value="NAD DEPENDENT EPIMERASE/DEHYDRATASE"/>
    <property type="match status" value="1"/>
</dbReference>
<gene>
    <name evidence="4" type="ORF">RV04_GL001869</name>
</gene>
<dbReference type="InterPro" id="IPR001509">
    <property type="entry name" value="Epimerase_deHydtase"/>
</dbReference>
<protein>
    <recommendedName>
        <fullName evidence="3">NAD-dependent epimerase/dehydratase domain-containing protein</fullName>
    </recommendedName>
</protein>
<organism evidence="4 5">
    <name type="scientific">Enterococcus hermanniensis</name>
    <dbReference type="NCBI Taxonomy" id="249189"/>
    <lineage>
        <taxon>Bacteria</taxon>
        <taxon>Bacillati</taxon>
        <taxon>Bacillota</taxon>
        <taxon>Bacilli</taxon>
        <taxon>Lactobacillales</taxon>
        <taxon>Enterococcaceae</taxon>
        <taxon>Enterococcus</taxon>
    </lineage>
</organism>